<evidence type="ECO:0000256" key="1">
    <source>
        <dbReference type="ARBA" id="ARBA00004141"/>
    </source>
</evidence>
<evidence type="ECO:0000256" key="2">
    <source>
        <dbReference type="ARBA" id="ARBA00006143"/>
    </source>
</evidence>
<comment type="subcellular location">
    <subcellularLocation>
        <location evidence="1">Membrane</location>
        <topology evidence="1">Multi-pass membrane protein</topology>
    </subcellularLocation>
</comment>
<organism evidence="8 9">
    <name type="scientific">Cytobacillus kochii</name>
    <dbReference type="NCBI Taxonomy" id="859143"/>
    <lineage>
        <taxon>Bacteria</taxon>
        <taxon>Bacillati</taxon>
        <taxon>Bacillota</taxon>
        <taxon>Bacilli</taxon>
        <taxon>Bacillales</taxon>
        <taxon>Bacillaceae</taxon>
        <taxon>Cytobacillus</taxon>
    </lineage>
</organism>
<sequence>MDIMNMTVTLALLGGLLAFFSPCTLPLYPTFISYITGVSVNDLKQKRGAQSKVILHAVAFCFGLASLNYVLGFSASFLGEFFREYNDLIRMFGGIFLVMMGIFLMGLFQPKLFMKEIRLFKYKQAGTCLNSYLVGVIFAAAWTPCIGPILGAIIYASLAQPPEQTFIHITAYSLGFSIPFILLGFAIEKVRFFHKYSSHLMKMGGFILIIIGVMVYFDQVYVINIWGAKAEFFLKGLWGDGY</sequence>
<feature type="transmembrane region" description="Helical" evidence="6">
    <location>
        <begin position="6"/>
        <end position="32"/>
    </location>
</feature>
<keyword evidence="5 6" id="KW-0472">Membrane</keyword>
<reference evidence="8 9" key="1">
    <citation type="submission" date="2017-08" db="EMBL/GenBank/DDBJ databases">
        <title>Complete Genome Sequence of Bacillus kochii Oregon-R-modENCODE STRAIN BDGP4, isolated from Drosophila melanogaster gut.</title>
        <authorList>
            <person name="Wan K.H."/>
            <person name="Yu C."/>
            <person name="Park S."/>
            <person name="Hammonds A.S."/>
            <person name="Booth B.W."/>
            <person name="Celniker S.E."/>
        </authorList>
    </citation>
    <scope>NUCLEOTIDE SEQUENCE [LARGE SCALE GENOMIC DNA]</scope>
    <source>
        <strain evidence="8 9">BDGP4</strain>
    </source>
</reference>
<dbReference type="OrthoDB" id="9803065at2"/>
<accession>A0A248TH40</accession>
<keyword evidence="3 6" id="KW-0812">Transmembrane</keyword>
<keyword evidence="9" id="KW-1185">Reference proteome</keyword>
<evidence type="ECO:0000256" key="3">
    <source>
        <dbReference type="ARBA" id="ARBA00022692"/>
    </source>
</evidence>
<feature type="transmembrane region" description="Helical" evidence="6">
    <location>
        <begin position="129"/>
        <end position="154"/>
    </location>
</feature>
<comment type="similarity">
    <text evidence="2">Belongs to the DsbD family.</text>
</comment>
<dbReference type="InterPro" id="IPR051790">
    <property type="entry name" value="Cytochrome_c-biogenesis_DsbD"/>
</dbReference>
<dbReference type="RefSeq" id="WP_095370984.1">
    <property type="nucleotide sequence ID" value="NZ_CP022983.1"/>
</dbReference>
<feature type="domain" description="Cytochrome C biogenesis protein transmembrane" evidence="7">
    <location>
        <begin position="6"/>
        <end position="190"/>
    </location>
</feature>
<evidence type="ECO:0000313" key="9">
    <source>
        <dbReference type="Proteomes" id="UP000215137"/>
    </source>
</evidence>
<evidence type="ECO:0000256" key="4">
    <source>
        <dbReference type="ARBA" id="ARBA00022989"/>
    </source>
</evidence>
<feature type="transmembrane region" description="Helical" evidence="6">
    <location>
        <begin position="53"/>
        <end position="76"/>
    </location>
</feature>
<dbReference type="PANTHER" id="PTHR31272:SF4">
    <property type="entry name" value="CYTOCHROME C-TYPE BIOGENESIS PROTEIN HI_1454-RELATED"/>
    <property type="match status" value="1"/>
</dbReference>
<evidence type="ECO:0000259" key="7">
    <source>
        <dbReference type="Pfam" id="PF02683"/>
    </source>
</evidence>
<feature type="transmembrane region" description="Helical" evidence="6">
    <location>
        <begin position="166"/>
        <end position="187"/>
    </location>
</feature>
<evidence type="ECO:0000256" key="6">
    <source>
        <dbReference type="SAM" id="Phobius"/>
    </source>
</evidence>
<feature type="transmembrane region" description="Helical" evidence="6">
    <location>
        <begin position="88"/>
        <end position="108"/>
    </location>
</feature>
<dbReference type="Proteomes" id="UP000215137">
    <property type="component" value="Chromosome"/>
</dbReference>
<dbReference type="KEGG" id="bko:CKF48_08765"/>
<dbReference type="Pfam" id="PF02683">
    <property type="entry name" value="DsbD_TM"/>
    <property type="match status" value="1"/>
</dbReference>
<dbReference type="EMBL" id="CP022983">
    <property type="protein sequence ID" value="ASV67410.1"/>
    <property type="molecule type" value="Genomic_DNA"/>
</dbReference>
<feature type="transmembrane region" description="Helical" evidence="6">
    <location>
        <begin position="199"/>
        <end position="217"/>
    </location>
</feature>
<protein>
    <submittedName>
        <fullName evidence="8">Cytochrome C biogenesis protein</fullName>
    </submittedName>
</protein>
<evidence type="ECO:0000256" key="5">
    <source>
        <dbReference type="ARBA" id="ARBA00023136"/>
    </source>
</evidence>
<proteinExistence type="inferred from homology"/>
<gene>
    <name evidence="8" type="ORF">CKF48_08765</name>
</gene>
<name>A0A248TH40_9BACI</name>
<dbReference type="GO" id="GO:0017004">
    <property type="term" value="P:cytochrome complex assembly"/>
    <property type="evidence" value="ECO:0007669"/>
    <property type="project" value="InterPro"/>
</dbReference>
<dbReference type="GO" id="GO:0016020">
    <property type="term" value="C:membrane"/>
    <property type="evidence" value="ECO:0007669"/>
    <property type="project" value="UniProtKB-SubCell"/>
</dbReference>
<keyword evidence="4 6" id="KW-1133">Transmembrane helix</keyword>
<dbReference type="PANTHER" id="PTHR31272">
    <property type="entry name" value="CYTOCHROME C-TYPE BIOGENESIS PROTEIN HI_1454-RELATED"/>
    <property type="match status" value="1"/>
</dbReference>
<dbReference type="AlphaFoldDB" id="A0A248TH40"/>
<evidence type="ECO:0000313" key="8">
    <source>
        <dbReference type="EMBL" id="ASV67410.1"/>
    </source>
</evidence>
<dbReference type="InterPro" id="IPR003834">
    <property type="entry name" value="Cyt_c_assmbl_TM_dom"/>
</dbReference>